<reference evidence="7" key="1">
    <citation type="submission" date="2016-10" db="EMBL/GenBank/DDBJ databases">
        <authorList>
            <person name="Varghese N."/>
            <person name="Submissions S."/>
        </authorList>
    </citation>
    <scope>NUCLEOTIDE SEQUENCE [LARGE SCALE GENOMIC DNA]</scope>
    <source>
        <strain evidence="7">IBRC-M 10761</strain>
    </source>
</reference>
<keyword evidence="4" id="KW-0732">Signal</keyword>
<dbReference type="EMBL" id="FNZH01000005">
    <property type="protein sequence ID" value="SEJ58026.1"/>
    <property type="molecule type" value="Genomic_DNA"/>
</dbReference>
<evidence type="ECO:0000313" key="7">
    <source>
        <dbReference type="Proteomes" id="UP000199403"/>
    </source>
</evidence>
<dbReference type="GO" id="GO:0009279">
    <property type="term" value="C:cell outer membrane"/>
    <property type="evidence" value="ECO:0007669"/>
    <property type="project" value="UniProtKB-SubCell"/>
</dbReference>
<dbReference type="Gene3D" id="2.60.40.1120">
    <property type="entry name" value="Carboxypeptidase-like, regulatory domain"/>
    <property type="match status" value="1"/>
</dbReference>
<keyword evidence="2" id="KW-0472">Membrane</keyword>
<organism evidence="6 7">
    <name type="scientific">Cyclobacterium xiamenense</name>
    <dbReference type="NCBI Taxonomy" id="1297121"/>
    <lineage>
        <taxon>Bacteria</taxon>
        <taxon>Pseudomonadati</taxon>
        <taxon>Bacteroidota</taxon>
        <taxon>Cytophagia</taxon>
        <taxon>Cytophagales</taxon>
        <taxon>Cyclobacteriaceae</taxon>
        <taxon>Cyclobacterium</taxon>
    </lineage>
</organism>
<keyword evidence="6" id="KW-0675">Receptor</keyword>
<dbReference type="InterPro" id="IPR037066">
    <property type="entry name" value="Plug_dom_sf"/>
</dbReference>
<dbReference type="SUPFAM" id="SSF56935">
    <property type="entry name" value="Porins"/>
    <property type="match status" value="1"/>
</dbReference>
<dbReference type="Gene3D" id="2.170.130.10">
    <property type="entry name" value="TonB-dependent receptor, plug domain"/>
    <property type="match status" value="1"/>
</dbReference>
<evidence type="ECO:0000256" key="2">
    <source>
        <dbReference type="ARBA" id="ARBA00023136"/>
    </source>
</evidence>
<accession>A0A1H6ZZE8</accession>
<dbReference type="Proteomes" id="UP000199403">
    <property type="component" value="Unassembled WGS sequence"/>
</dbReference>
<feature type="domain" description="TonB-dependent receptor plug" evidence="5">
    <location>
        <begin position="122"/>
        <end position="227"/>
    </location>
</feature>
<dbReference type="SUPFAM" id="SSF49464">
    <property type="entry name" value="Carboxypeptidase regulatory domain-like"/>
    <property type="match status" value="1"/>
</dbReference>
<dbReference type="AlphaFoldDB" id="A0A1H6ZZE8"/>
<evidence type="ECO:0000259" key="5">
    <source>
        <dbReference type="Pfam" id="PF07715"/>
    </source>
</evidence>
<sequence length="790" mass="88567">MKNLVFCAVIFLVGMLSAHAQNTGAISGYVKDAKTGEMLIGVTVRVVDTPQGATTNLDGYYTINEVPAKVISVQVSYIGYQTQTKYNVVVRSGGIPDVNFEMEESATQLEDVVVVANPFEKLEETPLSIQRLSPEEIATYPGGNNDIAKVVQSLPGVSSSVGGFRNDVIIRGGAPNENVYYLDGVEIPNINHFATQGSAGGPIGLLNVSFFEGVTLSSSAFNAQYDNVLSGVLQFDQRNGNNREFRRNFRVSSSETAITLEGPILKRDKEASNTSFIASVRRSYLQLLFQLLELPFLPDYWDYQYKLTHKIDEKNEITVTGVGSIDDFRVNILDEFDPQQQSSLEQTPIIKQRTNTVGLTWKMRFKEKPGFMTTTVSQNYLQNDFTRFKNNVNEEGVLFKNDSDETETKIRYNYTQFLSDWTVSGGASFQRVNYTNSTLDAVDGFQFSTDLSFNRYGLFGQVSRSFLNNRLGVSFGVRMDGNSFTDDGNDLLSTLSPRFSASYKLDENQKWSLNGSVGRYYKIPPYTILGFQDNQQRFVNQNAQYIESDHLVVGLEYLVTPASRFSIEGFYKTYGDYPVSLTDSVSLANLGAGFEVLGNEPIASLGVGRTYGLEFLYQKKLTNRSYAILAYTLFKSEYTAFDTDSYLPSAWDSRHLLTFTGGYQLGKNWELSSRLRYLYRTPFAPVDVEATNNQGTYPILIIDYTEIGDQTLDPFTQVDLRIDKKWNFPAWTFNVFFEVQNVLSQQIPEPPIYGLDRTETGQVVTPQLVVQVKEIANSTPLPAIGIVVDF</sequence>
<protein>
    <submittedName>
        <fullName evidence="6">TonB-dependent Receptor Plug Domain</fullName>
    </submittedName>
</protein>
<evidence type="ECO:0000256" key="3">
    <source>
        <dbReference type="ARBA" id="ARBA00023237"/>
    </source>
</evidence>
<keyword evidence="3" id="KW-0998">Cell outer membrane</keyword>
<dbReference type="RefSeq" id="WP_092176645.1">
    <property type="nucleotide sequence ID" value="NZ_FNZH01000005.1"/>
</dbReference>
<gene>
    <name evidence="6" type="ORF">SAMN05192553_105211</name>
</gene>
<evidence type="ECO:0000256" key="1">
    <source>
        <dbReference type="ARBA" id="ARBA00004442"/>
    </source>
</evidence>
<feature type="signal peptide" evidence="4">
    <location>
        <begin position="1"/>
        <end position="20"/>
    </location>
</feature>
<keyword evidence="7" id="KW-1185">Reference proteome</keyword>
<comment type="subcellular location">
    <subcellularLocation>
        <location evidence="1">Cell outer membrane</location>
    </subcellularLocation>
</comment>
<dbReference type="Pfam" id="PF07715">
    <property type="entry name" value="Plug"/>
    <property type="match status" value="1"/>
</dbReference>
<evidence type="ECO:0000313" key="6">
    <source>
        <dbReference type="EMBL" id="SEJ58026.1"/>
    </source>
</evidence>
<dbReference type="Pfam" id="PF13715">
    <property type="entry name" value="CarbopepD_reg_2"/>
    <property type="match status" value="1"/>
</dbReference>
<evidence type="ECO:0000256" key="4">
    <source>
        <dbReference type="SAM" id="SignalP"/>
    </source>
</evidence>
<dbReference type="InterPro" id="IPR036942">
    <property type="entry name" value="Beta-barrel_TonB_sf"/>
</dbReference>
<name>A0A1H6ZZE8_9BACT</name>
<dbReference type="STRING" id="1416801.SAMN05192553_105211"/>
<dbReference type="Gene3D" id="2.40.170.20">
    <property type="entry name" value="TonB-dependent receptor, beta-barrel domain"/>
    <property type="match status" value="1"/>
</dbReference>
<feature type="chain" id="PRO_5011462684" evidence="4">
    <location>
        <begin position="21"/>
        <end position="790"/>
    </location>
</feature>
<dbReference type="OrthoDB" id="9804995at2"/>
<proteinExistence type="predicted"/>
<dbReference type="InterPro" id="IPR008969">
    <property type="entry name" value="CarboxyPept-like_regulatory"/>
</dbReference>
<dbReference type="InterPro" id="IPR012910">
    <property type="entry name" value="Plug_dom"/>
</dbReference>